<proteinExistence type="predicted"/>
<gene>
    <name evidence="1" type="ORF">J2Z32_004286</name>
</gene>
<dbReference type="EMBL" id="JAGGKG010000029">
    <property type="protein sequence ID" value="MBP1907609.1"/>
    <property type="molecule type" value="Genomic_DNA"/>
</dbReference>
<sequence>MGIKHGREYGDILKDLTEAVSQIPDSYIFFEMEPNEWSQLSQEQKDEVWEALAEDLFYALGTQSMIEVGSAIVTHDANSHLINLFIGEQEFTSVRLV</sequence>
<reference evidence="1 2" key="1">
    <citation type="submission" date="2021-03" db="EMBL/GenBank/DDBJ databases">
        <title>Genomic Encyclopedia of Type Strains, Phase IV (KMG-IV): sequencing the most valuable type-strain genomes for metagenomic binning, comparative biology and taxonomic classification.</title>
        <authorList>
            <person name="Goeker M."/>
        </authorList>
    </citation>
    <scope>NUCLEOTIDE SEQUENCE [LARGE SCALE GENOMIC DNA]</scope>
    <source>
        <strain evidence="1 2">DSM 14349</strain>
    </source>
</reference>
<evidence type="ECO:0000313" key="1">
    <source>
        <dbReference type="EMBL" id="MBP1907609.1"/>
    </source>
</evidence>
<protein>
    <submittedName>
        <fullName evidence="1">Uncharacterized protein</fullName>
    </submittedName>
</protein>
<organism evidence="1 2">
    <name type="scientific">Paenibacillus turicensis</name>
    <dbReference type="NCBI Taxonomy" id="160487"/>
    <lineage>
        <taxon>Bacteria</taxon>
        <taxon>Bacillati</taxon>
        <taxon>Bacillota</taxon>
        <taxon>Bacilli</taxon>
        <taxon>Bacillales</taxon>
        <taxon>Paenibacillaceae</taxon>
        <taxon>Paenibacillus</taxon>
    </lineage>
</organism>
<dbReference type="Proteomes" id="UP001519272">
    <property type="component" value="Unassembled WGS sequence"/>
</dbReference>
<keyword evidence="2" id="KW-1185">Reference proteome</keyword>
<evidence type="ECO:0000313" key="2">
    <source>
        <dbReference type="Proteomes" id="UP001519272"/>
    </source>
</evidence>
<name>A0ABS4FYF5_9BACL</name>
<accession>A0ABS4FYF5</accession>
<comment type="caution">
    <text evidence="1">The sequence shown here is derived from an EMBL/GenBank/DDBJ whole genome shotgun (WGS) entry which is preliminary data.</text>
</comment>
<dbReference type="RefSeq" id="WP_210091187.1">
    <property type="nucleotide sequence ID" value="NZ_JAGGKG010000029.1"/>
</dbReference>